<sequence length="70" mass="8352">MTSFYKRRYTEVFFKLTTGIDPDLNQKPKNDSCFFEPTVFPCLTFVLFIDHNIYTAVSNWEIQRENASFE</sequence>
<accession>A0A0E9SG39</accession>
<reference evidence="1" key="2">
    <citation type="journal article" date="2015" name="Fish Shellfish Immunol.">
        <title>Early steps in the European eel (Anguilla anguilla)-Vibrio vulnificus interaction in the gills: Role of the RtxA13 toxin.</title>
        <authorList>
            <person name="Callol A."/>
            <person name="Pajuelo D."/>
            <person name="Ebbesson L."/>
            <person name="Teles M."/>
            <person name="MacKenzie S."/>
            <person name="Amaro C."/>
        </authorList>
    </citation>
    <scope>NUCLEOTIDE SEQUENCE</scope>
</reference>
<name>A0A0E9SG39_ANGAN</name>
<organism evidence="1">
    <name type="scientific">Anguilla anguilla</name>
    <name type="common">European freshwater eel</name>
    <name type="synonym">Muraena anguilla</name>
    <dbReference type="NCBI Taxonomy" id="7936"/>
    <lineage>
        <taxon>Eukaryota</taxon>
        <taxon>Metazoa</taxon>
        <taxon>Chordata</taxon>
        <taxon>Craniata</taxon>
        <taxon>Vertebrata</taxon>
        <taxon>Euteleostomi</taxon>
        <taxon>Actinopterygii</taxon>
        <taxon>Neopterygii</taxon>
        <taxon>Teleostei</taxon>
        <taxon>Anguilliformes</taxon>
        <taxon>Anguillidae</taxon>
        <taxon>Anguilla</taxon>
    </lineage>
</organism>
<reference evidence="1" key="1">
    <citation type="submission" date="2014-11" db="EMBL/GenBank/DDBJ databases">
        <authorList>
            <person name="Amaro Gonzalez C."/>
        </authorList>
    </citation>
    <scope>NUCLEOTIDE SEQUENCE</scope>
</reference>
<evidence type="ECO:0000313" key="1">
    <source>
        <dbReference type="EMBL" id="JAH40329.1"/>
    </source>
</evidence>
<dbReference type="EMBL" id="GBXM01068248">
    <property type="protein sequence ID" value="JAH40329.1"/>
    <property type="molecule type" value="Transcribed_RNA"/>
</dbReference>
<protein>
    <submittedName>
        <fullName evidence="1">Uncharacterized protein</fullName>
    </submittedName>
</protein>
<dbReference type="AlphaFoldDB" id="A0A0E9SG39"/>
<proteinExistence type="predicted"/>